<evidence type="ECO:0000256" key="4">
    <source>
        <dbReference type="ARBA" id="ARBA00023004"/>
    </source>
</evidence>
<keyword evidence="4 6" id="KW-0408">Iron</keyword>
<keyword evidence="5 6" id="KW-0411">Iron-sulfur</keyword>
<sequence>MTTPHGGTPETPATGGGFDAHRPPSPELLSDCVHCGFCLPACPTYTLTGEEMNSPRGRIYQMQLINEGEAPLSSAAVGHFDNCLGCMACVTACPSGVQYDRLIESVRPQIERNWARSRSDRAFRGLIFRLFPYPRRLRVAAVFGALYQRLGIRRALSRTGLLRRLPARLRALEALMPDVPLRSALRRTPERTPAVRTGLGEAAETETGAPPQSAAATAGQDPAGPAPEPPAARRTVGMVTGCVQQVFFAQVNEATVRVLTAEGCDVIAPVAQGCCGALSEHAGREEEAVVRARRLIDTFEPLGVDVIVVNVAGCGSALKEYGRLLADDPEYRERAEAFAAKVRDVSELLAELTPLAPRHPVPARLAHHEACHLVHAQGVREQPRTVLRSVPELDVVDIPEADMCCGSAGVYNLIQPGPAEELGRRKADNVRATAPDAVVTANPGCLLQISRHLDKQLPVLHPVQVVDASIRGVRPW</sequence>
<comment type="catalytic activity">
    <reaction evidence="6">
        <text>glycolate + A = glyoxylate + AH2</text>
        <dbReference type="Rhea" id="RHEA:21264"/>
        <dbReference type="ChEBI" id="CHEBI:13193"/>
        <dbReference type="ChEBI" id="CHEBI:17499"/>
        <dbReference type="ChEBI" id="CHEBI:29805"/>
        <dbReference type="ChEBI" id="CHEBI:36655"/>
        <dbReference type="EC" id="1.1.99.14"/>
    </reaction>
</comment>
<keyword evidence="6" id="KW-0249">Electron transport</keyword>
<evidence type="ECO:0000256" key="3">
    <source>
        <dbReference type="ARBA" id="ARBA00022737"/>
    </source>
</evidence>
<comment type="caution">
    <text evidence="9">The sequence shown here is derived from an EMBL/GenBank/DDBJ whole genome shotgun (WGS) entry which is preliminary data.</text>
</comment>
<evidence type="ECO:0000313" key="9">
    <source>
        <dbReference type="EMBL" id="OEU93476.1"/>
    </source>
</evidence>
<dbReference type="OrthoDB" id="9770306at2"/>
<evidence type="ECO:0000256" key="5">
    <source>
        <dbReference type="ARBA" id="ARBA00023014"/>
    </source>
</evidence>
<accession>A0A1E7JU30</accession>
<comment type="cofactor">
    <cofactor evidence="6">
        <name>[4Fe-4S] cluster</name>
        <dbReference type="ChEBI" id="CHEBI:49883"/>
    </cofactor>
    <text evidence="6">Binds 2 [4Fe-4S] clusters.</text>
</comment>
<dbReference type="InterPro" id="IPR017896">
    <property type="entry name" value="4Fe4S_Fe-S-bd"/>
</dbReference>
<feature type="domain" description="4Fe-4S ferredoxin-type" evidence="8">
    <location>
        <begin position="73"/>
        <end position="97"/>
    </location>
</feature>
<dbReference type="RefSeq" id="WP_070031086.1">
    <property type="nucleotide sequence ID" value="NZ_LJGT01000036.1"/>
</dbReference>
<protein>
    <recommendedName>
        <fullName evidence="6">Glycolate oxidase iron-sulfur subunit</fullName>
        <ecNumber evidence="6">1.1.99.14</ecNumber>
    </recommendedName>
</protein>
<organism evidence="9 10">
    <name type="scientific">Streptomyces abyssalis</name>
    <dbReference type="NCBI Taxonomy" id="933944"/>
    <lineage>
        <taxon>Bacteria</taxon>
        <taxon>Bacillati</taxon>
        <taxon>Actinomycetota</taxon>
        <taxon>Actinomycetes</taxon>
        <taxon>Kitasatosporales</taxon>
        <taxon>Streptomycetaceae</taxon>
        <taxon>Streptomyces</taxon>
    </lineage>
</organism>
<name>A0A1E7JU30_9ACTN</name>
<keyword evidence="1 6" id="KW-0004">4Fe-4S</keyword>
<feature type="region of interest" description="Disordered" evidence="7">
    <location>
        <begin position="185"/>
        <end position="232"/>
    </location>
</feature>
<dbReference type="Pfam" id="PF02754">
    <property type="entry name" value="CCG"/>
    <property type="match status" value="2"/>
</dbReference>
<proteinExistence type="predicted"/>
<comment type="catalytic activity">
    <reaction evidence="6">
        <text>(R)-lactate + A = pyruvate + AH2</text>
        <dbReference type="Rhea" id="RHEA:15089"/>
        <dbReference type="ChEBI" id="CHEBI:13193"/>
        <dbReference type="ChEBI" id="CHEBI:15361"/>
        <dbReference type="ChEBI" id="CHEBI:16004"/>
        <dbReference type="ChEBI" id="CHEBI:17499"/>
    </reaction>
</comment>
<dbReference type="Proteomes" id="UP000176087">
    <property type="component" value="Unassembled WGS sequence"/>
</dbReference>
<dbReference type="InterPro" id="IPR009051">
    <property type="entry name" value="Helical_ferredxn"/>
</dbReference>
<dbReference type="PROSITE" id="PS51379">
    <property type="entry name" value="4FE4S_FER_2"/>
    <property type="match status" value="2"/>
</dbReference>
<dbReference type="EC" id="1.1.99.14" evidence="6"/>
<dbReference type="AlphaFoldDB" id="A0A1E7JU30"/>
<gene>
    <name evidence="9" type="ORF">AN215_01285</name>
</gene>
<dbReference type="PANTHER" id="PTHR32479:SF17">
    <property type="entry name" value="GLYCOLATE OXIDASE IRON-SULFUR SUBUNIT"/>
    <property type="match status" value="1"/>
</dbReference>
<dbReference type="PIRSF" id="PIRSF000139">
    <property type="entry name" value="Glc_ox_4Fe-4S"/>
    <property type="match status" value="1"/>
</dbReference>
<feature type="domain" description="4Fe-4S ferredoxin-type" evidence="8">
    <location>
        <begin position="24"/>
        <end position="52"/>
    </location>
</feature>
<evidence type="ECO:0000256" key="1">
    <source>
        <dbReference type="ARBA" id="ARBA00022485"/>
    </source>
</evidence>
<dbReference type="PROSITE" id="PS00198">
    <property type="entry name" value="4FE4S_FER_1"/>
    <property type="match status" value="1"/>
</dbReference>
<keyword evidence="3" id="KW-0677">Repeat</keyword>
<dbReference type="Gene3D" id="1.10.1060.10">
    <property type="entry name" value="Alpha-helical ferredoxin"/>
    <property type="match status" value="1"/>
</dbReference>
<dbReference type="InterPro" id="IPR004017">
    <property type="entry name" value="Cys_rich_dom"/>
</dbReference>
<evidence type="ECO:0000256" key="6">
    <source>
        <dbReference type="PIRNR" id="PIRNR000139"/>
    </source>
</evidence>
<evidence type="ECO:0000256" key="7">
    <source>
        <dbReference type="SAM" id="MobiDB-lite"/>
    </source>
</evidence>
<dbReference type="InterPro" id="IPR012257">
    <property type="entry name" value="Glc_ox_4Fe-4S"/>
</dbReference>
<dbReference type="EMBL" id="LJGT01000036">
    <property type="protein sequence ID" value="OEU93476.1"/>
    <property type="molecule type" value="Genomic_DNA"/>
</dbReference>
<evidence type="ECO:0000259" key="8">
    <source>
        <dbReference type="PROSITE" id="PS51379"/>
    </source>
</evidence>
<dbReference type="PANTHER" id="PTHR32479">
    <property type="entry name" value="GLYCOLATE OXIDASE IRON-SULFUR SUBUNIT"/>
    <property type="match status" value="1"/>
</dbReference>
<keyword evidence="2 6" id="KW-0479">Metal-binding</keyword>
<dbReference type="Pfam" id="PF13183">
    <property type="entry name" value="Fer4_8"/>
    <property type="match status" value="1"/>
</dbReference>
<dbReference type="InterPro" id="IPR017900">
    <property type="entry name" value="4Fe4S_Fe_S_CS"/>
</dbReference>
<reference evidence="9 10" key="1">
    <citation type="journal article" date="2016" name="Front. Microbiol.">
        <title>Comparative Genomics Analysis of Streptomyces Species Reveals Their Adaptation to the Marine Environment and Their Diversity at the Genomic Level.</title>
        <authorList>
            <person name="Tian X."/>
            <person name="Zhang Z."/>
            <person name="Yang T."/>
            <person name="Chen M."/>
            <person name="Li J."/>
            <person name="Chen F."/>
            <person name="Yang J."/>
            <person name="Li W."/>
            <person name="Zhang B."/>
            <person name="Zhang Z."/>
            <person name="Wu J."/>
            <person name="Zhang C."/>
            <person name="Long L."/>
            <person name="Xiao J."/>
        </authorList>
    </citation>
    <scope>NUCLEOTIDE SEQUENCE [LARGE SCALE GENOMIC DNA]</scope>
    <source>
        <strain evidence="9 10">SCSIO 10390</strain>
    </source>
</reference>
<keyword evidence="10" id="KW-1185">Reference proteome</keyword>
<dbReference type="PATRIC" id="fig|933944.6.peg.5555"/>
<dbReference type="SUPFAM" id="SSF46548">
    <property type="entry name" value="alpha-helical ferredoxin"/>
    <property type="match status" value="1"/>
</dbReference>
<dbReference type="GO" id="GO:0051539">
    <property type="term" value="F:4 iron, 4 sulfur cluster binding"/>
    <property type="evidence" value="ECO:0007669"/>
    <property type="project" value="UniProtKB-UniRule"/>
</dbReference>
<evidence type="ECO:0000256" key="2">
    <source>
        <dbReference type="ARBA" id="ARBA00022723"/>
    </source>
</evidence>
<dbReference type="GO" id="GO:0046872">
    <property type="term" value="F:metal ion binding"/>
    <property type="evidence" value="ECO:0007669"/>
    <property type="project" value="UniProtKB-UniRule"/>
</dbReference>
<dbReference type="GO" id="GO:0019154">
    <property type="term" value="F:glycolate dehydrogenase activity"/>
    <property type="evidence" value="ECO:0007669"/>
    <property type="project" value="UniProtKB-EC"/>
</dbReference>
<keyword evidence="6" id="KW-0813">Transport</keyword>
<feature type="compositionally biased region" description="Low complexity" evidence="7">
    <location>
        <begin position="1"/>
        <end position="13"/>
    </location>
</feature>
<comment type="function">
    <text evidence="6">Component of a complex that catalyzes the oxidation of glycolate to glyoxylate.</text>
</comment>
<dbReference type="STRING" id="933944.AN215_01285"/>
<feature type="region of interest" description="Disordered" evidence="7">
    <location>
        <begin position="1"/>
        <end position="21"/>
    </location>
</feature>
<evidence type="ECO:0000313" key="10">
    <source>
        <dbReference type="Proteomes" id="UP000176087"/>
    </source>
</evidence>